<dbReference type="GO" id="GO:0005886">
    <property type="term" value="C:plasma membrane"/>
    <property type="evidence" value="ECO:0007669"/>
    <property type="project" value="UniProtKB-SubCell"/>
</dbReference>
<dbReference type="AlphaFoldDB" id="A0A5R9DYG1"/>
<comment type="caution">
    <text evidence="10">The sequence shown here is derived from an EMBL/GenBank/DDBJ whole genome shotgun (WGS) entry which is preliminary data.</text>
</comment>
<evidence type="ECO:0000256" key="7">
    <source>
        <dbReference type="ARBA" id="ARBA00023136"/>
    </source>
</evidence>
<keyword evidence="5 8" id="KW-0812">Transmembrane</keyword>
<dbReference type="Proteomes" id="UP000306420">
    <property type="component" value="Unassembled WGS sequence"/>
</dbReference>
<dbReference type="InterPro" id="IPR035906">
    <property type="entry name" value="MetI-like_sf"/>
</dbReference>
<feature type="transmembrane region" description="Helical" evidence="8">
    <location>
        <begin position="135"/>
        <end position="159"/>
    </location>
</feature>
<dbReference type="EMBL" id="VBSP01000009">
    <property type="protein sequence ID" value="TLQ41849.1"/>
    <property type="molecule type" value="Genomic_DNA"/>
</dbReference>
<feature type="transmembrane region" description="Helical" evidence="8">
    <location>
        <begin position="54"/>
        <end position="79"/>
    </location>
</feature>
<keyword evidence="3" id="KW-0813">Transport</keyword>
<evidence type="ECO:0000256" key="3">
    <source>
        <dbReference type="ARBA" id="ARBA00022448"/>
    </source>
</evidence>
<evidence type="ECO:0000313" key="11">
    <source>
        <dbReference type="Proteomes" id="UP000306420"/>
    </source>
</evidence>
<dbReference type="PANTHER" id="PTHR42929:SF1">
    <property type="entry name" value="INNER MEMBRANE ABC TRANSPORTER PERMEASE PROTEIN YDCU-RELATED"/>
    <property type="match status" value="1"/>
</dbReference>
<dbReference type="OrthoDB" id="9807047at2"/>
<protein>
    <submittedName>
        <fullName evidence="10">ABC transporter permease</fullName>
    </submittedName>
</protein>
<feature type="transmembrane region" description="Helical" evidence="8">
    <location>
        <begin position="12"/>
        <end position="34"/>
    </location>
</feature>
<comment type="similarity">
    <text evidence="2">Belongs to the binding-protein-dependent transport system permease family. CysTW subfamily.</text>
</comment>
<reference evidence="10 11" key="1">
    <citation type="submission" date="2019-05" db="EMBL/GenBank/DDBJ databases">
        <title>The metagenome of a microbial culture collection derived from dairy environment covers the genomic content of the human microbiome.</title>
        <authorList>
            <person name="Roder T."/>
            <person name="Wuthrich D."/>
            <person name="Sattari Z."/>
            <person name="Von Ah U."/>
            <person name="Bar C."/>
            <person name="Ronchi F."/>
            <person name="Macpherson A.J."/>
            <person name="Ganal-Vonarburg S.C."/>
            <person name="Bruggmann R."/>
            <person name="Vergeres G."/>
        </authorList>
    </citation>
    <scope>NUCLEOTIDE SEQUENCE [LARGE SCALE GENOMIC DNA]</scope>
    <source>
        <strain evidence="10 11">FAM 24227</strain>
    </source>
</reference>
<keyword evidence="7 8" id="KW-0472">Membrane</keyword>
<evidence type="ECO:0000256" key="6">
    <source>
        <dbReference type="ARBA" id="ARBA00022989"/>
    </source>
</evidence>
<dbReference type="Gene3D" id="1.10.3720.10">
    <property type="entry name" value="MetI-like"/>
    <property type="match status" value="1"/>
</dbReference>
<keyword evidence="6 8" id="KW-1133">Transmembrane helix</keyword>
<comment type="subcellular location">
    <subcellularLocation>
        <location evidence="1">Cell membrane</location>
        <topology evidence="1">Multi-pass membrane protein</topology>
    </subcellularLocation>
</comment>
<dbReference type="PROSITE" id="PS50928">
    <property type="entry name" value="ABC_TM1"/>
    <property type="match status" value="1"/>
</dbReference>
<feature type="domain" description="ABC transmembrane type-1" evidence="9">
    <location>
        <begin position="58"/>
        <end position="260"/>
    </location>
</feature>
<sequence length="272" mass="30851">MNTKKHHLLAIPYYLWIILFVIAPILLLLYRSFFNIAGQFTFDNYIHYFTNRNYLVMTASSFLYAFLVTLVTLVIAYPMAYFLTKTKRKDLWLLLIILPTWINLLLKIYAFIGILSQTGPINSFLTNLGFESQQLLFTNIAFLLVAAYIELPFMLLPIFNSIDEILHSLIEASTDLGSSEWVTVRRVVMPLSMRGVRSGVQAVFIPSLSLFMLTRLIGGNRVITLGTAVEQHFLVTQNWGMGATIGVVLMVSMVLVMFLTRSRNDQGGASND</sequence>
<accession>A0A5R9DYG1</accession>
<organism evidence="10 11">
    <name type="scientific">Ruoffia tabacinasalis</name>
    <dbReference type="NCBI Taxonomy" id="87458"/>
    <lineage>
        <taxon>Bacteria</taxon>
        <taxon>Bacillati</taxon>
        <taxon>Bacillota</taxon>
        <taxon>Bacilli</taxon>
        <taxon>Lactobacillales</taxon>
        <taxon>Aerococcaceae</taxon>
        <taxon>Ruoffia</taxon>
    </lineage>
</organism>
<name>A0A5R9DYG1_9LACT</name>
<evidence type="ECO:0000256" key="1">
    <source>
        <dbReference type="ARBA" id="ARBA00004651"/>
    </source>
</evidence>
<feature type="transmembrane region" description="Helical" evidence="8">
    <location>
        <begin position="199"/>
        <end position="218"/>
    </location>
</feature>
<feature type="transmembrane region" description="Helical" evidence="8">
    <location>
        <begin position="238"/>
        <end position="259"/>
    </location>
</feature>
<dbReference type="GO" id="GO:0055085">
    <property type="term" value="P:transmembrane transport"/>
    <property type="evidence" value="ECO:0007669"/>
    <property type="project" value="InterPro"/>
</dbReference>
<keyword evidence="4" id="KW-1003">Cell membrane</keyword>
<dbReference type="SUPFAM" id="SSF161098">
    <property type="entry name" value="MetI-like"/>
    <property type="match status" value="1"/>
</dbReference>
<evidence type="ECO:0000259" key="9">
    <source>
        <dbReference type="PROSITE" id="PS50928"/>
    </source>
</evidence>
<gene>
    <name evidence="10" type="ORF">FEZ33_03990</name>
</gene>
<evidence type="ECO:0000256" key="5">
    <source>
        <dbReference type="ARBA" id="ARBA00022692"/>
    </source>
</evidence>
<evidence type="ECO:0000256" key="4">
    <source>
        <dbReference type="ARBA" id="ARBA00022475"/>
    </source>
</evidence>
<dbReference type="PANTHER" id="PTHR42929">
    <property type="entry name" value="INNER MEMBRANE ABC TRANSPORTER PERMEASE PROTEIN YDCU-RELATED-RELATED"/>
    <property type="match status" value="1"/>
</dbReference>
<evidence type="ECO:0000313" key="10">
    <source>
        <dbReference type="EMBL" id="TLQ41849.1"/>
    </source>
</evidence>
<dbReference type="RefSeq" id="WP_138404107.1">
    <property type="nucleotide sequence ID" value="NZ_VBSP01000009.1"/>
</dbReference>
<dbReference type="InterPro" id="IPR000515">
    <property type="entry name" value="MetI-like"/>
</dbReference>
<evidence type="ECO:0000256" key="2">
    <source>
        <dbReference type="ARBA" id="ARBA00007069"/>
    </source>
</evidence>
<dbReference type="CDD" id="cd06261">
    <property type="entry name" value="TM_PBP2"/>
    <property type="match status" value="1"/>
</dbReference>
<evidence type="ECO:0000256" key="8">
    <source>
        <dbReference type="SAM" id="Phobius"/>
    </source>
</evidence>
<feature type="transmembrane region" description="Helical" evidence="8">
    <location>
        <begin position="91"/>
        <end position="115"/>
    </location>
</feature>
<proteinExistence type="inferred from homology"/>